<dbReference type="PANTHER" id="PTHR48104">
    <property type="entry name" value="METACASPASE-4"/>
    <property type="match status" value="1"/>
</dbReference>
<dbReference type="OrthoDB" id="3223806at2759"/>
<dbReference type="Gene3D" id="3.40.50.12660">
    <property type="match status" value="1"/>
</dbReference>
<evidence type="ECO:0000259" key="2">
    <source>
        <dbReference type="Pfam" id="PF00656"/>
    </source>
</evidence>
<evidence type="ECO:0000313" key="3">
    <source>
        <dbReference type="EMBL" id="KZV85021.1"/>
    </source>
</evidence>
<sequence length="310" mass="34380">MPDVTILGLPHLQAPHPQAASVVRRPKTFALLIGIEYAPRRGHVNTTFTRLKLPHDDITAFRSMLIDVFHLNEDDITVMVDDTSCSPFLRPTRRNIIVQLLRLVDDAQPGDKLVLAYSGHAKQIPTMDPREEDGEDEYIVPYDWAFWGCISDDLLNKILVQNLPPGVTLFTIFDACSCGTILDLPHNWKLNHNKTVVGPATFPSPSAVGRIVDIIRQASESWSPPSEVLCFSAASDGLTAWEKLSRKSGPYSFLRLFIATIRNNPGISVQDAFEDIAKGLKWCQTPQFSSNNLCLSIGKPLSSFLKASEG</sequence>
<dbReference type="PANTHER" id="PTHR48104:SF30">
    <property type="entry name" value="METACASPASE-1"/>
    <property type="match status" value="1"/>
</dbReference>
<comment type="similarity">
    <text evidence="1">Belongs to the peptidase C14B family.</text>
</comment>
<feature type="domain" description="Peptidase C14 caspase" evidence="2">
    <location>
        <begin position="29"/>
        <end position="293"/>
    </location>
</feature>
<evidence type="ECO:0000313" key="4">
    <source>
        <dbReference type="Proteomes" id="UP000077266"/>
    </source>
</evidence>
<dbReference type="GO" id="GO:0005737">
    <property type="term" value="C:cytoplasm"/>
    <property type="evidence" value="ECO:0007669"/>
    <property type="project" value="TreeGrafter"/>
</dbReference>
<dbReference type="InParanoid" id="A0A165DP25"/>
<dbReference type="Pfam" id="PF00656">
    <property type="entry name" value="Peptidase_C14"/>
    <property type="match status" value="1"/>
</dbReference>
<dbReference type="GO" id="GO:0006508">
    <property type="term" value="P:proteolysis"/>
    <property type="evidence" value="ECO:0007669"/>
    <property type="project" value="InterPro"/>
</dbReference>
<reference evidence="3 4" key="1">
    <citation type="journal article" date="2016" name="Mol. Biol. Evol.">
        <title>Comparative Genomics of Early-Diverging Mushroom-Forming Fungi Provides Insights into the Origins of Lignocellulose Decay Capabilities.</title>
        <authorList>
            <person name="Nagy L.G."/>
            <person name="Riley R."/>
            <person name="Tritt A."/>
            <person name="Adam C."/>
            <person name="Daum C."/>
            <person name="Floudas D."/>
            <person name="Sun H."/>
            <person name="Yadav J.S."/>
            <person name="Pangilinan J."/>
            <person name="Larsson K.H."/>
            <person name="Matsuura K."/>
            <person name="Barry K."/>
            <person name="Labutti K."/>
            <person name="Kuo R."/>
            <person name="Ohm R.A."/>
            <person name="Bhattacharya S.S."/>
            <person name="Shirouzu T."/>
            <person name="Yoshinaga Y."/>
            <person name="Martin F.M."/>
            <person name="Grigoriev I.V."/>
            <person name="Hibbett D.S."/>
        </authorList>
    </citation>
    <scope>NUCLEOTIDE SEQUENCE [LARGE SCALE GENOMIC DNA]</scope>
    <source>
        <strain evidence="3 4">HHB12029</strain>
    </source>
</reference>
<protein>
    <recommendedName>
        <fullName evidence="2">Peptidase C14 caspase domain-containing protein</fullName>
    </recommendedName>
</protein>
<organism evidence="3 4">
    <name type="scientific">Exidia glandulosa HHB12029</name>
    <dbReference type="NCBI Taxonomy" id="1314781"/>
    <lineage>
        <taxon>Eukaryota</taxon>
        <taxon>Fungi</taxon>
        <taxon>Dikarya</taxon>
        <taxon>Basidiomycota</taxon>
        <taxon>Agaricomycotina</taxon>
        <taxon>Agaricomycetes</taxon>
        <taxon>Auriculariales</taxon>
        <taxon>Exidiaceae</taxon>
        <taxon>Exidia</taxon>
    </lineage>
</organism>
<dbReference type="Proteomes" id="UP000077266">
    <property type="component" value="Unassembled WGS sequence"/>
</dbReference>
<dbReference type="InterPro" id="IPR011600">
    <property type="entry name" value="Pept_C14_caspase"/>
</dbReference>
<accession>A0A165DP25</accession>
<gene>
    <name evidence="3" type="ORF">EXIGLDRAFT_726559</name>
</gene>
<dbReference type="EMBL" id="KV426202">
    <property type="protein sequence ID" value="KZV85021.1"/>
    <property type="molecule type" value="Genomic_DNA"/>
</dbReference>
<name>A0A165DP25_EXIGL</name>
<proteinExistence type="inferred from homology"/>
<keyword evidence="4" id="KW-1185">Reference proteome</keyword>
<dbReference type="AlphaFoldDB" id="A0A165DP25"/>
<dbReference type="GO" id="GO:0004197">
    <property type="term" value="F:cysteine-type endopeptidase activity"/>
    <property type="evidence" value="ECO:0007669"/>
    <property type="project" value="InterPro"/>
</dbReference>
<evidence type="ECO:0000256" key="1">
    <source>
        <dbReference type="ARBA" id="ARBA00009005"/>
    </source>
</evidence>
<dbReference type="InterPro" id="IPR050452">
    <property type="entry name" value="Metacaspase"/>
</dbReference>